<evidence type="ECO:0000256" key="1">
    <source>
        <dbReference type="SAM" id="MobiDB-lite"/>
    </source>
</evidence>
<evidence type="ECO:0000313" key="2">
    <source>
        <dbReference type="EnsemblMetazoa" id="AFAF000335-PA"/>
    </source>
</evidence>
<feature type="compositionally biased region" description="Low complexity" evidence="1">
    <location>
        <begin position="109"/>
        <end position="124"/>
    </location>
</feature>
<reference evidence="2" key="2">
    <citation type="submission" date="2020-05" db="UniProtKB">
        <authorList>
            <consortium name="EnsemblMetazoa"/>
        </authorList>
    </citation>
    <scope>IDENTIFICATION</scope>
    <source>
        <strain evidence="2">FAR1</strain>
    </source>
</reference>
<evidence type="ECO:0000313" key="3">
    <source>
        <dbReference type="Proteomes" id="UP000075886"/>
    </source>
</evidence>
<proteinExistence type="predicted"/>
<dbReference type="EnsemblMetazoa" id="AFAF000335-RA">
    <property type="protein sequence ID" value="AFAF000335-PA"/>
    <property type="gene ID" value="AFAF000335"/>
</dbReference>
<dbReference type="EMBL" id="AXCN02000015">
    <property type="status" value="NOT_ANNOTATED_CDS"/>
    <property type="molecule type" value="Genomic_DNA"/>
</dbReference>
<sequence length="247" mass="26433">MSDVKHQGRLATSQCKYSHSQFILSANSIFRFSSRISSFRSLSVMLSRLSHSCWNCFGVQKLFVSSDRRRRNRRFCSVSNSPPSEHRREEVDESFSSVDLRVLYESPGSASSFASPPESSSSSSSPPPPSSSSSSLSVAVSLPAAPVSVGSVAGAGPSSSATAMTVRWLQHSLLVSAVSVTVSSSSSSVGSRSMAVGVSSCMERSGCDGPALAIRILVDHSYLNRDRKFGLARVRTVFKPGFFSQTV</sequence>
<protein>
    <submittedName>
        <fullName evidence="2">Uncharacterized protein</fullName>
    </submittedName>
</protein>
<dbReference type="AlphaFoldDB" id="A0A182PZZ3"/>
<dbReference type="VEuPathDB" id="VectorBase:AFAF000335"/>
<reference evidence="3" key="1">
    <citation type="submission" date="2014-01" db="EMBL/GenBank/DDBJ databases">
        <title>The Genome Sequence of Anopheles farauti FAR1 (V2).</title>
        <authorList>
            <consortium name="The Broad Institute Genomics Platform"/>
            <person name="Neafsey D.E."/>
            <person name="Besansky N."/>
            <person name="Howell P."/>
            <person name="Walton C."/>
            <person name="Young S.K."/>
            <person name="Zeng Q."/>
            <person name="Gargeya S."/>
            <person name="Fitzgerald M."/>
            <person name="Haas B."/>
            <person name="Abouelleil A."/>
            <person name="Allen A.W."/>
            <person name="Alvarado L."/>
            <person name="Arachchi H.M."/>
            <person name="Berlin A.M."/>
            <person name="Chapman S.B."/>
            <person name="Gainer-Dewar J."/>
            <person name="Goldberg J."/>
            <person name="Griggs A."/>
            <person name="Gujja S."/>
            <person name="Hansen M."/>
            <person name="Howarth C."/>
            <person name="Imamovic A."/>
            <person name="Ireland A."/>
            <person name="Larimer J."/>
            <person name="McCowan C."/>
            <person name="Murphy C."/>
            <person name="Pearson M."/>
            <person name="Poon T.W."/>
            <person name="Priest M."/>
            <person name="Roberts A."/>
            <person name="Saif S."/>
            <person name="Shea T."/>
            <person name="Sisk P."/>
            <person name="Sykes S."/>
            <person name="Wortman J."/>
            <person name="Nusbaum C."/>
            <person name="Birren B."/>
        </authorList>
    </citation>
    <scope>NUCLEOTIDE SEQUENCE [LARGE SCALE GENOMIC DNA]</scope>
    <source>
        <strain evidence="3">FAR1</strain>
    </source>
</reference>
<accession>A0A182PZZ3</accession>
<keyword evidence="3" id="KW-1185">Reference proteome</keyword>
<dbReference type="Proteomes" id="UP000075886">
    <property type="component" value="Unassembled WGS sequence"/>
</dbReference>
<organism evidence="2 3">
    <name type="scientific">Anopheles farauti</name>
    <dbReference type="NCBI Taxonomy" id="69004"/>
    <lineage>
        <taxon>Eukaryota</taxon>
        <taxon>Metazoa</taxon>
        <taxon>Ecdysozoa</taxon>
        <taxon>Arthropoda</taxon>
        <taxon>Hexapoda</taxon>
        <taxon>Insecta</taxon>
        <taxon>Pterygota</taxon>
        <taxon>Neoptera</taxon>
        <taxon>Endopterygota</taxon>
        <taxon>Diptera</taxon>
        <taxon>Nematocera</taxon>
        <taxon>Culicoidea</taxon>
        <taxon>Culicidae</taxon>
        <taxon>Anophelinae</taxon>
        <taxon>Anopheles</taxon>
    </lineage>
</organism>
<name>A0A182PZZ3_9DIPT</name>
<feature type="region of interest" description="Disordered" evidence="1">
    <location>
        <begin position="109"/>
        <end position="136"/>
    </location>
</feature>